<evidence type="ECO:0000256" key="2">
    <source>
        <dbReference type="RuleBase" id="RU004439"/>
    </source>
</evidence>
<dbReference type="InterPro" id="IPR007110">
    <property type="entry name" value="Ig-like_dom"/>
</dbReference>
<dbReference type="SMART" id="SM00407">
    <property type="entry name" value="IGc1"/>
    <property type="match status" value="1"/>
</dbReference>
<dbReference type="InterPro" id="IPR050208">
    <property type="entry name" value="MHC_class-I_related"/>
</dbReference>
<dbReference type="PANTHER" id="PTHR16675:SF237">
    <property type="entry name" value="MHC CLASS I ANTIGEN TRANSCRIPT VARIANT 1-RELATED"/>
    <property type="match status" value="1"/>
</dbReference>
<dbReference type="PANTHER" id="PTHR16675">
    <property type="entry name" value="MHC CLASS I-RELATED"/>
    <property type="match status" value="1"/>
</dbReference>
<evidence type="ECO:0000256" key="3">
    <source>
        <dbReference type="SAM" id="SignalP"/>
    </source>
</evidence>
<dbReference type="SUPFAM" id="SSF54452">
    <property type="entry name" value="MHC antigen-recognition domain"/>
    <property type="match status" value="1"/>
</dbReference>
<dbReference type="GO" id="GO:0009897">
    <property type="term" value="C:external side of plasma membrane"/>
    <property type="evidence" value="ECO:0007669"/>
    <property type="project" value="TreeGrafter"/>
</dbReference>
<dbReference type="InterPro" id="IPR003597">
    <property type="entry name" value="Ig_C1-set"/>
</dbReference>
<dbReference type="InterPro" id="IPR001039">
    <property type="entry name" value="MHC_I_a_a1/a2"/>
</dbReference>
<protein>
    <recommendedName>
        <fullName evidence="4">Ig-like domain-containing protein</fullName>
    </recommendedName>
</protein>
<evidence type="ECO:0000313" key="6">
    <source>
        <dbReference type="Proteomes" id="UP000264820"/>
    </source>
</evidence>
<dbReference type="InterPro" id="IPR011162">
    <property type="entry name" value="MHC_I/II-like_Ag-recog"/>
</dbReference>
<evidence type="ECO:0000313" key="5">
    <source>
        <dbReference type="Ensembl" id="ENSHCOP00000019939.1"/>
    </source>
</evidence>
<dbReference type="InterPro" id="IPR011161">
    <property type="entry name" value="MHC_I-like_Ag-recog"/>
</dbReference>
<reference evidence="5" key="1">
    <citation type="submission" date="2025-08" db="UniProtKB">
        <authorList>
            <consortium name="Ensembl"/>
        </authorList>
    </citation>
    <scope>IDENTIFICATION</scope>
</reference>
<dbReference type="GeneTree" id="ENSGT01120000271828"/>
<dbReference type="PRINTS" id="PR01638">
    <property type="entry name" value="MHCCLASSI"/>
</dbReference>
<dbReference type="InterPro" id="IPR036179">
    <property type="entry name" value="Ig-like_dom_sf"/>
</dbReference>
<dbReference type="Pfam" id="PF07654">
    <property type="entry name" value="C1-set"/>
    <property type="match status" value="1"/>
</dbReference>
<keyword evidence="1" id="KW-0325">Glycoprotein</keyword>
<reference evidence="5" key="2">
    <citation type="submission" date="2025-09" db="UniProtKB">
        <authorList>
            <consortium name="Ensembl"/>
        </authorList>
    </citation>
    <scope>IDENTIFICATION</scope>
</reference>
<dbReference type="AlphaFoldDB" id="A0A3Q2YMW9"/>
<organism evidence="5 6">
    <name type="scientific">Hippocampus comes</name>
    <name type="common">Tiger tail seahorse</name>
    <dbReference type="NCBI Taxonomy" id="109280"/>
    <lineage>
        <taxon>Eukaryota</taxon>
        <taxon>Metazoa</taxon>
        <taxon>Chordata</taxon>
        <taxon>Craniata</taxon>
        <taxon>Vertebrata</taxon>
        <taxon>Euteleostomi</taxon>
        <taxon>Actinopterygii</taxon>
        <taxon>Neopterygii</taxon>
        <taxon>Teleostei</taxon>
        <taxon>Neoteleostei</taxon>
        <taxon>Acanthomorphata</taxon>
        <taxon>Syngnathiaria</taxon>
        <taxon>Syngnathiformes</taxon>
        <taxon>Syngnathoidei</taxon>
        <taxon>Syngnathidae</taxon>
        <taxon>Hippocampus</taxon>
    </lineage>
</organism>
<dbReference type="Gene3D" id="3.30.500.10">
    <property type="entry name" value="MHC class I-like antigen recognition-like"/>
    <property type="match status" value="1"/>
</dbReference>
<dbReference type="Gene3D" id="2.60.40.10">
    <property type="entry name" value="Immunoglobulins"/>
    <property type="match status" value="1"/>
</dbReference>
<keyword evidence="3" id="KW-0732">Signal</keyword>
<sequence length="393" mass="45020">KKIFFFTCLLMHTLKGFTTSSSQTAKLPEYWEVTYVDDVEILHFDSNSRKTKAKLDWVDNITAKDPEFWKRENENNIVNEQVSKVNIEIAKEHFNHTGGVHLIQRMYGCEWDEETGEVDGWEHYSYDSEDFISFEPRTTRWIAAHPQASITKNKLDQVGLNEHKKYSLTEICPFFLKNHVINGQDFLMRTELPTVSLLQKTPSSPVTCHATGFYPATSALFWRKDDEELHEDVEMVQLLPNHDGTFQTTAHLRVEVTPDAEGEYECVFQLAGVKEAVVVKLDSRSILSNRFSFSMGFPGCLSSAISVFTLSVSCFSLNQYFCFAIFLSVHFWNPPTTPRLLGLHLKNKKVFQCFGSQVKLFFSNFSSFGNHRQGIDVAGVPEFMDTAKKVEIN</sequence>
<keyword evidence="6" id="KW-1185">Reference proteome</keyword>
<dbReference type="InterPro" id="IPR037055">
    <property type="entry name" value="MHC_I-like_Ag-recog_sf"/>
</dbReference>
<accession>A0A3Q2YMW9</accession>
<comment type="similarity">
    <text evidence="2">Belongs to the MHC class I family.</text>
</comment>
<name>A0A3Q2YMW9_HIPCM</name>
<dbReference type="STRING" id="109280.ENSHCOP00000019939"/>
<dbReference type="Pfam" id="PF00129">
    <property type="entry name" value="MHC_I"/>
    <property type="match status" value="1"/>
</dbReference>
<proteinExistence type="inferred from homology"/>
<dbReference type="GO" id="GO:0005615">
    <property type="term" value="C:extracellular space"/>
    <property type="evidence" value="ECO:0007669"/>
    <property type="project" value="TreeGrafter"/>
</dbReference>
<dbReference type="GO" id="GO:0006955">
    <property type="term" value="P:immune response"/>
    <property type="evidence" value="ECO:0007669"/>
    <property type="project" value="TreeGrafter"/>
</dbReference>
<evidence type="ECO:0000259" key="4">
    <source>
        <dbReference type="PROSITE" id="PS50835"/>
    </source>
</evidence>
<dbReference type="Proteomes" id="UP000264820">
    <property type="component" value="Unplaced"/>
</dbReference>
<dbReference type="InterPro" id="IPR013783">
    <property type="entry name" value="Ig-like_fold"/>
</dbReference>
<feature type="signal peptide" evidence="3">
    <location>
        <begin position="1"/>
        <end position="20"/>
    </location>
</feature>
<feature type="domain" description="Ig-like" evidence="4">
    <location>
        <begin position="193"/>
        <end position="266"/>
    </location>
</feature>
<dbReference type="SUPFAM" id="SSF48726">
    <property type="entry name" value="Immunoglobulin"/>
    <property type="match status" value="1"/>
</dbReference>
<dbReference type="FunFam" id="3.30.500.10:FF:000001">
    <property type="entry name" value="H-2 class I histocompatibility antigen, alpha chain"/>
    <property type="match status" value="1"/>
</dbReference>
<evidence type="ECO:0000256" key="1">
    <source>
        <dbReference type="ARBA" id="ARBA00023180"/>
    </source>
</evidence>
<dbReference type="PROSITE" id="PS50835">
    <property type="entry name" value="IG_LIKE"/>
    <property type="match status" value="1"/>
</dbReference>
<feature type="chain" id="PRO_5018700093" description="Ig-like domain-containing protein" evidence="3">
    <location>
        <begin position="21"/>
        <end position="393"/>
    </location>
</feature>
<dbReference type="Ensembl" id="ENSHCOT00000007456.1">
    <property type="protein sequence ID" value="ENSHCOP00000019939.1"/>
    <property type="gene ID" value="ENSHCOG00000005856.1"/>
</dbReference>